<gene>
    <name evidence="2" type="ORF">ECRASSUSDP1_LOCUS6424</name>
</gene>
<feature type="region of interest" description="Disordered" evidence="1">
    <location>
        <begin position="1"/>
        <end position="65"/>
    </location>
</feature>
<proteinExistence type="predicted"/>
<dbReference type="EMBL" id="CAMPGE010006225">
    <property type="protein sequence ID" value="CAI2365074.1"/>
    <property type="molecule type" value="Genomic_DNA"/>
</dbReference>
<feature type="region of interest" description="Disordered" evidence="1">
    <location>
        <begin position="313"/>
        <end position="336"/>
    </location>
</feature>
<reference evidence="2" key="1">
    <citation type="submission" date="2023-07" db="EMBL/GenBank/DDBJ databases">
        <authorList>
            <consortium name="AG Swart"/>
            <person name="Singh M."/>
            <person name="Singh A."/>
            <person name="Seah K."/>
            <person name="Emmerich C."/>
        </authorList>
    </citation>
    <scope>NUCLEOTIDE SEQUENCE</scope>
    <source>
        <strain evidence="2">DP1</strain>
    </source>
</reference>
<protein>
    <submittedName>
        <fullName evidence="2">Uncharacterized protein</fullName>
    </submittedName>
</protein>
<dbReference type="Proteomes" id="UP001295684">
    <property type="component" value="Unassembled WGS sequence"/>
</dbReference>
<evidence type="ECO:0000256" key="1">
    <source>
        <dbReference type="SAM" id="MobiDB-lite"/>
    </source>
</evidence>
<feature type="region of interest" description="Disordered" evidence="1">
    <location>
        <begin position="211"/>
        <end position="234"/>
    </location>
</feature>
<keyword evidence="3" id="KW-1185">Reference proteome</keyword>
<feature type="compositionally biased region" description="Polar residues" evidence="1">
    <location>
        <begin position="322"/>
        <end position="333"/>
    </location>
</feature>
<comment type="caution">
    <text evidence="2">The sequence shown here is derived from an EMBL/GenBank/DDBJ whole genome shotgun (WGS) entry which is preliminary data.</text>
</comment>
<name>A0AAD1UGR7_EUPCR</name>
<organism evidence="2 3">
    <name type="scientific">Euplotes crassus</name>
    <dbReference type="NCBI Taxonomy" id="5936"/>
    <lineage>
        <taxon>Eukaryota</taxon>
        <taxon>Sar</taxon>
        <taxon>Alveolata</taxon>
        <taxon>Ciliophora</taxon>
        <taxon>Intramacronucleata</taxon>
        <taxon>Spirotrichea</taxon>
        <taxon>Hypotrichia</taxon>
        <taxon>Euplotida</taxon>
        <taxon>Euplotidae</taxon>
        <taxon>Moneuplotes</taxon>
    </lineage>
</organism>
<accession>A0AAD1UGR7</accession>
<feature type="compositionally biased region" description="Low complexity" evidence="1">
    <location>
        <begin position="33"/>
        <end position="44"/>
    </location>
</feature>
<evidence type="ECO:0000313" key="3">
    <source>
        <dbReference type="Proteomes" id="UP001295684"/>
    </source>
</evidence>
<sequence>MGKPPSQTKIKRGMGSKASSLSSKKFIIKQPVSSTDPTSSSTITARPNLSKKQGRKMKEMNRAGSANLEIQNVTSTRNAEPSIGSHFIASNSTLGLLSKNKESSILPDISTKNTERNLKSFGKKPVKGKFVPGAKITVKNSHQSGIDNLLTKIDNNFVDEYIQNAFEPEKKAQKLTKAQKEKKRKKLRLRFITDKIAQQKKKRTFLTSCDVIAEPEPESPPPLDESSDNSEKERNNMLQELLDTQKVVRNGYDHLDNIRRMIKRTGDNVNHHMDTVEDLKGDLEFMDFKGQNFDRCLEKGNFQDMKFLKNNLKPSKKNSHSMRSLHNTKSQNPGIHIGENGELGQLMKNIRQKSHAKLGEDDKVQIVNTLLNINGSMKEFSQDLEFRLNKAYNNKAGKQFGLSKAQRMNYAKNKAFAKGDYDDVAANAQSFLNKFKKS</sequence>
<evidence type="ECO:0000313" key="2">
    <source>
        <dbReference type="EMBL" id="CAI2365074.1"/>
    </source>
</evidence>
<dbReference type="AlphaFoldDB" id="A0AAD1UGR7"/>